<evidence type="ECO:0000256" key="1">
    <source>
        <dbReference type="SAM" id="Phobius"/>
    </source>
</evidence>
<comment type="caution">
    <text evidence="2">The sequence shown here is derived from an EMBL/GenBank/DDBJ whole genome shotgun (WGS) entry which is preliminary data.</text>
</comment>
<feature type="transmembrane region" description="Helical" evidence="1">
    <location>
        <begin position="129"/>
        <end position="158"/>
    </location>
</feature>
<keyword evidence="1" id="KW-0472">Membrane</keyword>
<gene>
    <name evidence="2" type="ORF">I542_0465</name>
</gene>
<feature type="transmembrane region" description="Helical" evidence="1">
    <location>
        <begin position="61"/>
        <end position="84"/>
    </location>
</feature>
<feature type="transmembrane region" description="Helical" evidence="1">
    <location>
        <begin position="20"/>
        <end position="41"/>
    </location>
</feature>
<dbReference type="Proteomes" id="UP000021210">
    <property type="component" value="Unassembled WGS sequence"/>
</dbReference>
<evidence type="ECO:0008006" key="4">
    <source>
        <dbReference type="Google" id="ProtNLM"/>
    </source>
</evidence>
<accession>A0A829QCL7</accession>
<name>A0A829QCL7_9MYCO</name>
<sequence length="191" mass="21807">MKSHTDGPAIVEKYRRRLDWLTSAESLLIPAVPAAVIWAITADQQVRETELNPFQVDWNDYGAEAWIALAVTVGVWATLVLVFWDRLRHMRKLVAITKGHQMEEASRITASNSADRRKRVIRDLGCAPLLLWFLSVVALPMPAVWQISALIVGTWLAWEWRTVEKVEAFSIEAMYQSAREAATEKQKEMFD</sequence>
<organism evidence="2 3">
    <name type="scientific">Mycobacteroides abscessus 1948</name>
    <dbReference type="NCBI Taxonomy" id="1299323"/>
    <lineage>
        <taxon>Bacteria</taxon>
        <taxon>Bacillati</taxon>
        <taxon>Actinomycetota</taxon>
        <taxon>Actinomycetes</taxon>
        <taxon>Mycobacteriales</taxon>
        <taxon>Mycobacteriaceae</taxon>
        <taxon>Mycobacteroides</taxon>
        <taxon>Mycobacteroides abscessus</taxon>
    </lineage>
</organism>
<evidence type="ECO:0000313" key="2">
    <source>
        <dbReference type="EMBL" id="EUA60333.1"/>
    </source>
</evidence>
<keyword evidence="1" id="KW-1133">Transmembrane helix</keyword>
<reference evidence="2 3" key="1">
    <citation type="submission" date="2013-12" db="EMBL/GenBank/DDBJ databases">
        <authorList>
            <person name="Zelazny A."/>
            <person name="Olivier K."/>
            <person name="Holland S."/>
            <person name="Lenaerts A."/>
            <person name="Ordway D."/>
            <person name="DeGroote M.A."/>
            <person name="Parker T."/>
            <person name="Sizemore C."/>
            <person name="Tallon L.J."/>
            <person name="Sadzewicz L.K."/>
            <person name="Sengamalay N."/>
            <person name="Fraser C.M."/>
            <person name="Hine E."/>
            <person name="Shefchek K.A."/>
            <person name="Das S.P."/>
            <person name="Tettelin H."/>
        </authorList>
    </citation>
    <scope>NUCLEOTIDE SEQUENCE [LARGE SCALE GENOMIC DNA]</scope>
    <source>
        <strain evidence="2 3">1948</strain>
    </source>
</reference>
<dbReference type="EMBL" id="JAOH01000002">
    <property type="protein sequence ID" value="EUA60333.1"/>
    <property type="molecule type" value="Genomic_DNA"/>
</dbReference>
<proteinExistence type="predicted"/>
<dbReference type="AlphaFoldDB" id="A0A829QCL7"/>
<keyword evidence="1" id="KW-0812">Transmembrane</keyword>
<evidence type="ECO:0000313" key="3">
    <source>
        <dbReference type="Proteomes" id="UP000021210"/>
    </source>
</evidence>
<protein>
    <recommendedName>
        <fullName evidence="4">Transmembrane protein</fullName>
    </recommendedName>
</protein>